<gene>
    <name evidence="1" type="ORF">NF685_12240</name>
</gene>
<dbReference type="EMBL" id="JAMXQU010000010">
    <property type="protein sequence ID" value="MCO6160802.1"/>
    <property type="molecule type" value="Genomic_DNA"/>
</dbReference>
<accession>A0ABT1CIZ5</accession>
<proteinExistence type="predicted"/>
<protein>
    <recommendedName>
        <fullName evidence="3">Phage protein</fullName>
    </recommendedName>
</protein>
<sequence>MTMLPEILDIGTGRRLSLRELDPGDMLDLIEAAGSAVSGPSASAWLAYAQMICSVRAIDAVPVQMPNTKEEIRELARRIGNDGVAALQNLFADEAMQEDAILETAKN</sequence>
<evidence type="ECO:0008006" key="3">
    <source>
        <dbReference type="Google" id="ProtNLM"/>
    </source>
</evidence>
<name>A0ABT1CIZ5_9PROT</name>
<reference evidence="1 2" key="1">
    <citation type="submission" date="2022-06" db="EMBL/GenBank/DDBJ databases">
        <title>Whole-genome of Asaia lannensis strain LMG 27011T.</title>
        <authorList>
            <person name="Sombolestani A."/>
        </authorList>
    </citation>
    <scope>NUCLEOTIDE SEQUENCE [LARGE SCALE GENOMIC DNA]</scope>
    <source>
        <strain evidence="1 2">NBRC 102526</strain>
    </source>
</reference>
<evidence type="ECO:0000313" key="1">
    <source>
        <dbReference type="EMBL" id="MCO6160802.1"/>
    </source>
</evidence>
<keyword evidence="2" id="KW-1185">Reference proteome</keyword>
<dbReference type="RefSeq" id="WP_252849826.1">
    <property type="nucleotide sequence ID" value="NZ_BAPW01000002.1"/>
</dbReference>
<evidence type="ECO:0000313" key="2">
    <source>
        <dbReference type="Proteomes" id="UP001523401"/>
    </source>
</evidence>
<dbReference type="Proteomes" id="UP001523401">
    <property type="component" value="Unassembled WGS sequence"/>
</dbReference>
<comment type="caution">
    <text evidence="1">The sequence shown here is derived from an EMBL/GenBank/DDBJ whole genome shotgun (WGS) entry which is preliminary data.</text>
</comment>
<organism evidence="1 2">
    <name type="scientific">Asaia lannensis NBRC 102526</name>
    <dbReference type="NCBI Taxonomy" id="1307926"/>
    <lineage>
        <taxon>Bacteria</taxon>
        <taxon>Pseudomonadati</taxon>
        <taxon>Pseudomonadota</taxon>
        <taxon>Alphaproteobacteria</taxon>
        <taxon>Acetobacterales</taxon>
        <taxon>Acetobacteraceae</taxon>
        <taxon>Asaia</taxon>
    </lineage>
</organism>